<dbReference type="InterPro" id="IPR023616">
    <property type="entry name" value="Cyt_c_oxase-like_su1_dom"/>
</dbReference>
<dbReference type="InterPro" id="IPR000883">
    <property type="entry name" value="Cyt_C_Oxase_1"/>
</dbReference>
<keyword evidence="10 23" id="KW-1133">Transmembrane helix</keyword>
<feature type="transmembrane region" description="Helical" evidence="23">
    <location>
        <begin position="294"/>
        <end position="315"/>
    </location>
</feature>
<dbReference type="AlphaFoldDB" id="A0A7C5M2B1"/>
<comment type="catalytic activity">
    <reaction evidence="14">
        <text>nitrous oxide + 2 Fe(III)-[cytochrome c] + H2O = 2 nitric oxide + 2 Fe(II)-[cytochrome c] + 2 H(+)</text>
        <dbReference type="Rhea" id="RHEA:30211"/>
        <dbReference type="Rhea" id="RHEA-COMP:10350"/>
        <dbReference type="Rhea" id="RHEA-COMP:14399"/>
        <dbReference type="ChEBI" id="CHEBI:15377"/>
        <dbReference type="ChEBI" id="CHEBI:15378"/>
        <dbReference type="ChEBI" id="CHEBI:16480"/>
        <dbReference type="ChEBI" id="CHEBI:17045"/>
        <dbReference type="ChEBI" id="CHEBI:29033"/>
        <dbReference type="ChEBI" id="CHEBI:29034"/>
        <dbReference type="EC" id="1.7.2.5"/>
    </reaction>
</comment>
<feature type="transmembrane region" description="Helical" evidence="23">
    <location>
        <begin position="55"/>
        <end position="74"/>
    </location>
</feature>
<gene>
    <name evidence="25" type="ORF">ENJ42_09545</name>
</gene>
<dbReference type="GO" id="GO:0046872">
    <property type="term" value="F:metal ion binding"/>
    <property type="evidence" value="ECO:0007669"/>
    <property type="project" value="UniProtKB-KW"/>
</dbReference>
<name>A0A7C5M2B1_9PROT</name>
<comment type="function">
    <text evidence="15">Component of the anaerobic respiratory chain that transforms nitrate to dinitrogen (denitrification). NorB is the catalytic subunit of the enzyme complex. Shows proton pump activity across the membrane in denitrifying bacterial cells. The mononitrogen reduction is probably coupled to electron transport phosphorylation.</text>
</comment>
<keyword evidence="6 22" id="KW-0679">Respiratory chain</keyword>
<feature type="transmembrane region" description="Helical" evidence="23">
    <location>
        <begin position="414"/>
        <end position="438"/>
    </location>
</feature>
<keyword evidence="5 22" id="KW-0349">Heme</keyword>
<feature type="transmembrane region" description="Helical" evidence="23">
    <location>
        <begin position="157"/>
        <end position="177"/>
    </location>
</feature>
<dbReference type="GO" id="GO:0015990">
    <property type="term" value="P:electron transport coupled proton transport"/>
    <property type="evidence" value="ECO:0007669"/>
    <property type="project" value="TreeGrafter"/>
</dbReference>
<evidence type="ECO:0000256" key="16">
    <source>
        <dbReference type="ARBA" id="ARBA00060527"/>
    </source>
</evidence>
<feature type="transmembrane region" description="Helical" evidence="23">
    <location>
        <begin position="12"/>
        <end position="35"/>
    </location>
</feature>
<keyword evidence="9 22" id="KW-0249">Electron transport</keyword>
<feature type="domain" description="Cytochrome oxidase subunit I profile" evidence="24">
    <location>
        <begin position="10"/>
        <end position="455"/>
    </location>
</feature>
<evidence type="ECO:0000313" key="25">
    <source>
        <dbReference type="EMBL" id="HHL43851.1"/>
    </source>
</evidence>
<evidence type="ECO:0000256" key="19">
    <source>
        <dbReference type="ARBA" id="ARBA00068903"/>
    </source>
</evidence>
<keyword evidence="7 22" id="KW-0812">Transmembrane</keyword>
<comment type="similarity">
    <text evidence="2 22">Belongs to the heme-copper respiratory oxidase family.</text>
</comment>
<evidence type="ECO:0000256" key="18">
    <source>
        <dbReference type="ARBA" id="ARBA00066307"/>
    </source>
</evidence>
<dbReference type="PROSITE" id="PS50855">
    <property type="entry name" value="COX1"/>
    <property type="match status" value="1"/>
</dbReference>
<keyword evidence="11" id="KW-0560">Oxidoreductase</keyword>
<dbReference type="InterPro" id="IPR036927">
    <property type="entry name" value="Cyt_c_oxase-like_su1_sf"/>
</dbReference>
<dbReference type="PANTHER" id="PTHR10422">
    <property type="entry name" value="CYTOCHROME C OXIDASE SUBUNIT 1"/>
    <property type="match status" value="1"/>
</dbReference>
<evidence type="ECO:0000256" key="20">
    <source>
        <dbReference type="ARBA" id="ARBA00080844"/>
    </source>
</evidence>
<dbReference type="GO" id="GO:0009060">
    <property type="term" value="P:aerobic respiration"/>
    <property type="evidence" value="ECO:0007669"/>
    <property type="project" value="InterPro"/>
</dbReference>
<evidence type="ECO:0000256" key="11">
    <source>
        <dbReference type="ARBA" id="ARBA00023002"/>
    </source>
</evidence>
<reference evidence="25" key="1">
    <citation type="journal article" date="2020" name="mSystems">
        <title>Genome- and Community-Level Interaction Insights into Carbon Utilization and Element Cycling Functions of Hydrothermarchaeota in Hydrothermal Sediment.</title>
        <authorList>
            <person name="Zhou Z."/>
            <person name="Liu Y."/>
            <person name="Xu W."/>
            <person name="Pan J."/>
            <person name="Luo Z.H."/>
            <person name="Li M."/>
        </authorList>
    </citation>
    <scope>NUCLEOTIDE SEQUENCE [LARGE SCALE GENOMIC DNA]</scope>
    <source>
        <strain evidence="25">HyVt-485</strain>
    </source>
</reference>
<evidence type="ECO:0000256" key="5">
    <source>
        <dbReference type="ARBA" id="ARBA00022617"/>
    </source>
</evidence>
<evidence type="ECO:0000256" key="13">
    <source>
        <dbReference type="ARBA" id="ARBA00023136"/>
    </source>
</evidence>
<dbReference type="PROSITE" id="PS00077">
    <property type="entry name" value="COX1_CUB"/>
    <property type="match status" value="1"/>
</dbReference>
<dbReference type="GO" id="GO:0005886">
    <property type="term" value="C:plasma membrane"/>
    <property type="evidence" value="ECO:0007669"/>
    <property type="project" value="UniProtKB-SubCell"/>
</dbReference>
<dbReference type="GO" id="GO:0022904">
    <property type="term" value="P:respiratory electron transport chain"/>
    <property type="evidence" value="ECO:0007669"/>
    <property type="project" value="TreeGrafter"/>
</dbReference>
<feature type="transmembrane region" description="Helical" evidence="23">
    <location>
        <begin position="128"/>
        <end position="150"/>
    </location>
</feature>
<dbReference type="InterPro" id="IPR023615">
    <property type="entry name" value="Cyt_c_Oxase_su1_BS"/>
</dbReference>
<keyword evidence="12" id="KW-0408">Iron</keyword>
<evidence type="ECO:0000256" key="14">
    <source>
        <dbReference type="ARBA" id="ARBA00052696"/>
    </source>
</evidence>
<feature type="transmembrane region" description="Helical" evidence="23">
    <location>
        <begin position="86"/>
        <end position="108"/>
    </location>
</feature>
<evidence type="ECO:0000256" key="10">
    <source>
        <dbReference type="ARBA" id="ARBA00022989"/>
    </source>
</evidence>
<dbReference type="SUPFAM" id="SSF81442">
    <property type="entry name" value="Cytochrome c oxidase subunit I-like"/>
    <property type="match status" value="1"/>
</dbReference>
<keyword evidence="4" id="KW-1003">Cell membrane</keyword>
<dbReference type="GO" id="GO:0020037">
    <property type="term" value="F:heme binding"/>
    <property type="evidence" value="ECO:0007669"/>
    <property type="project" value="InterPro"/>
</dbReference>
<feature type="transmembrane region" description="Helical" evidence="23">
    <location>
        <begin position="335"/>
        <end position="359"/>
    </location>
</feature>
<evidence type="ECO:0000256" key="15">
    <source>
        <dbReference type="ARBA" id="ARBA00057596"/>
    </source>
</evidence>
<comment type="subunit">
    <text evidence="17">Heterodimer of cytochromes b (large subunit) and c (small subunit).</text>
</comment>
<dbReference type="PANTHER" id="PTHR10422:SF43">
    <property type="entry name" value="NITRIC OXIDE REDUCTASE SUBUNIT B"/>
    <property type="match status" value="1"/>
</dbReference>
<evidence type="ECO:0000256" key="8">
    <source>
        <dbReference type="ARBA" id="ARBA00022723"/>
    </source>
</evidence>
<evidence type="ECO:0000256" key="12">
    <source>
        <dbReference type="ARBA" id="ARBA00023004"/>
    </source>
</evidence>
<evidence type="ECO:0000256" key="2">
    <source>
        <dbReference type="ARBA" id="ARBA00009578"/>
    </source>
</evidence>
<organism evidence="25">
    <name type="scientific">Hellea balneolensis</name>
    <dbReference type="NCBI Taxonomy" id="287478"/>
    <lineage>
        <taxon>Bacteria</taxon>
        <taxon>Pseudomonadati</taxon>
        <taxon>Pseudomonadota</taxon>
        <taxon>Alphaproteobacteria</taxon>
        <taxon>Maricaulales</taxon>
        <taxon>Robiginitomaculaceae</taxon>
        <taxon>Hellea</taxon>
    </lineage>
</organism>
<dbReference type="Gene3D" id="1.20.210.10">
    <property type="entry name" value="Cytochrome c oxidase-like, subunit I domain"/>
    <property type="match status" value="1"/>
</dbReference>
<proteinExistence type="inferred from homology"/>
<evidence type="ECO:0000259" key="24">
    <source>
        <dbReference type="PROSITE" id="PS50855"/>
    </source>
</evidence>
<accession>A0A7C5M2B1</accession>
<comment type="subcellular location">
    <subcellularLocation>
        <location evidence="1">Cell membrane</location>
        <topology evidence="1">Multi-pass membrane protein</topology>
    </subcellularLocation>
</comment>
<evidence type="ECO:0000256" key="21">
    <source>
        <dbReference type="ARBA" id="ARBA00081069"/>
    </source>
</evidence>
<comment type="caution">
    <text evidence="25">The sequence shown here is derived from an EMBL/GenBank/DDBJ whole genome shotgun (WGS) entry which is preliminary data.</text>
</comment>
<dbReference type="EC" id="1.7.2.5" evidence="18"/>
<dbReference type="Proteomes" id="UP000885830">
    <property type="component" value="Unassembled WGS sequence"/>
</dbReference>
<keyword evidence="3 22" id="KW-0813">Transport</keyword>
<protein>
    <recommendedName>
        <fullName evidence="19">Nitric oxide reductase subunit B</fullName>
        <ecNumber evidence="18">1.7.2.5</ecNumber>
    </recommendedName>
    <alternativeName>
        <fullName evidence="20">NOR large subunit</fullName>
    </alternativeName>
    <alternativeName>
        <fullName evidence="21">Nitric oxide reductase cytochrome b subunit</fullName>
    </alternativeName>
</protein>
<evidence type="ECO:0000256" key="4">
    <source>
        <dbReference type="ARBA" id="ARBA00022475"/>
    </source>
</evidence>
<evidence type="ECO:0000256" key="22">
    <source>
        <dbReference type="RuleBase" id="RU000370"/>
    </source>
</evidence>
<evidence type="ECO:0000256" key="3">
    <source>
        <dbReference type="ARBA" id="ARBA00022448"/>
    </source>
</evidence>
<dbReference type="GO" id="GO:0016966">
    <property type="term" value="F:nitric oxide reductase activity"/>
    <property type="evidence" value="ECO:0007669"/>
    <property type="project" value="UniProtKB-EC"/>
</dbReference>
<dbReference type="FunFam" id="1.20.210.10:FF:000010">
    <property type="entry name" value="Nitric oxide reductase subunit B"/>
    <property type="match status" value="1"/>
</dbReference>
<feature type="transmembrane region" description="Helical" evidence="23">
    <location>
        <begin position="371"/>
        <end position="394"/>
    </location>
</feature>
<sequence>MKYKSQKVALAYFAVAMGLFVIQVLGGLLAGFVYISPNFLSEVLPFNVIRMLHTNALVVWLLLGFFGATYYLVPEETERELYSPKMAYLQLILLVVGTLGAVITYVFNLFEGNVLLGLKGREFLEQPLWVKGGIIVAALMFLFNVSMTILKGRKTAITNVLLLGLWGIAIFFLFSLYVPANLSLDKMYWWYVVHLWVEGVWELVMASILAFLLLKLTGVDREVVEKWIYVIVALALFSGVLGTGHHYYWIGTPGYWKWIGSIFSAMEVLPFFAMVLFSFTMVWKGGRDHPNKAAVLWALGAAVMAFFGAGVWGFMHTLHPVNFYSHGTQVTAAHGHLAFFGAYVSINLAVITYTIPYLLGRAPYNQVLNMVSFWIMNSAMAFMTFTLTFAGALQTHLQRVNGEDYMSVQDQLGLFYQMRFGAGAVFVLGALMYIYAIFVPRKKELIANNSAVPAE</sequence>
<comment type="pathway">
    <text evidence="16">Nitrogen metabolism; nitrate reduction (denitrification); dinitrogen from nitrate: step 3/4.</text>
</comment>
<evidence type="ECO:0000256" key="1">
    <source>
        <dbReference type="ARBA" id="ARBA00004651"/>
    </source>
</evidence>
<dbReference type="EMBL" id="DRMJ01000500">
    <property type="protein sequence ID" value="HHL43851.1"/>
    <property type="molecule type" value="Genomic_DNA"/>
</dbReference>
<dbReference type="GO" id="GO:0004129">
    <property type="term" value="F:cytochrome-c oxidase activity"/>
    <property type="evidence" value="ECO:0007669"/>
    <property type="project" value="InterPro"/>
</dbReference>
<feature type="transmembrane region" description="Helical" evidence="23">
    <location>
        <begin position="189"/>
        <end position="214"/>
    </location>
</feature>
<evidence type="ECO:0000256" key="7">
    <source>
        <dbReference type="ARBA" id="ARBA00022692"/>
    </source>
</evidence>
<feature type="transmembrane region" description="Helical" evidence="23">
    <location>
        <begin position="226"/>
        <end position="249"/>
    </location>
</feature>
<evidence type="ECO:0000256" key="9">
    <source>
        <dbReference type="ARBA" id="ARBA00022982"/>
    </source>
</evidence>
<feature type="transmembrane region" description="Helical" evidence="23">
    <location>
        <begin position="255"/>
        <end position="282"/>
    </location>
</feature>
<keyword evidence="8" id="KW-0479">Metal-binding</keyword>
<evidence type="ECO:0000256" key="6">
    <source>
        <dbReference type="ARBA" id="ARBA00022660"/>
    </source>
</evidence>
<keyword evidence="13 23" id="KW-0472">Membrane</keyword>
<evidence type="ECO:0000256" key="17">
    <source>
        <dbReference type="ARBA" id="ARBA00062246"/>
    </source>
</evidence>
<evidence type="ECO:0000256" key="23">
    <source>
        <dbReference type="SAM" id="Phobius"/>
    </source>
</evidence>
<dbReference type="Pfam" id="PF00115">
    <property type="entry name" value="COX1"/>
    <property type="match status" value="1"/>
</dbReference>